<dbReference type="GO" id="GO:0004553">
    <property type="term" value="F:hydrolase activity, hydrolyzing O-glycosyl compounds"/>
    <property type="evidence" value="ECO:0007669"/>
    <property type="project" value="InterPro"/>
</dbReference>
<evidence type="ECO:0000313" key="8">
    <source>
        <dbReference type="Proteomes" id="UP000781932"/>
    </source>
</evidence>
<dbReference type="Gene3D" id="3.20.20.80">
    <property type="entry name" value="Glycosidases"/>
    <property type="match status" value="1"/>
</dbReference>
<dbReference type="PANTHER" id="PTHR31263">
    <property type="entry name" value="CELLULASE FAMILY PROTEIN (AFU_ORTHOLOGUE AFUA_5G14560)"/>
    <property type="match status" value="1"/>
</dbReference>
<evidence type="ECO:0000313" key="7">
    <source>
        <dbReference type="EMBL" id="KAF9881685.1"/>
    </source>
</evidence>
<sequence>MKFKIAHAAIWSLGAMAGVIAQSSSWPNGPFHTDGKYIKNASNDTIKIAGINWVAHGEVMIPEGLQHRSIEDIVSQMTSIGFNAIRLTYATQMIDQMMENFEKDITLEQAFHWALGTENGTKTLDQVLTRNPSFSKNTTRLEVFDAVAEECARQQVYIHLDNHMSRGTWCCSGTDGNGWWGDRDFDVAKWTRGHAFLATHGKKWPALISIALRNEVRKVLTDLHLRDEAYNWAGWYEYMRLGADAIHTANEDVIVVFGGISYGHVIDPVFRQEALTPGEKRFDRADFVGYGDSKIALEIHNYDNAKDSYGNIQYTLYFDGFQGMNATDADTKDVYPVMLTEFGHAMEGEAYNESLTFRSVLRDVLPEAGLWFQWVLCGSYYYRMLRGERKDEETWGLLNANWTAWRNEEFINDWLKPQIEATLSR</sequence>
<keyword evidence="5" id="KW-0732">Signal</keyword>
<comment type="similarity">
    <text evidence="1 4">Belongs to the glycosyl hydrolase 5 (cellulase A) family.</text>
</comment>
<dbReference type="SUPFAM" id="SSF51445">
    <property type="entry name" value="(Trans)glycosidases"/>
    <property type="match status" value="1"/>
</dbReference>
<proteinExistence type="inferred from homology"/>
<keyword evidence="2 4" id="KW-0378">Hydrolase</keyword>
<dbReference type="InterPro" id="IPR001547">
    <property type="entry name" value="Glyco_hydro_5"/>
</dbReference>
<protein>
    <recommendedName>
        <fullName evidence="6">Glycoside hydrolase family 5 domain-containing protein</fullName>
    </recommendedName>
</protein>
<dbReference type="PANTHER" id="PTHR31263:SF0">
    <property type="entry name" value="CELLULASE FAMILY PROTEIN (AFU_ORTHOLOGUE AFUA_5G14560)"/>
    <property type="match status" value="1"/>
</dbReference>
<gene>
    <name evidence="7" type="ORF">CkaCkLH20_00831</name>
</gene>
<keyword evidence="3 4" id="KW-0326">Glycosidase</keyword>
<dbReference type="RefSeq" id="XP_038751146.1">
    <property type="nucleotide sequence ID" value="XM_038883551.1"/>
</dbReference>
<name>A0A9P6LQ32_9PEZI</name>
<dbReference type="InterPro" id="IPR017853">
    <property type="entry name" value="GH"/>
</dbReference>
<dbReference type="OrthoDB" id="442731at2759"/>
<feature type="signal peptide" evidence="5">
    <location>
        <begin position="1"/>
        <end position="21"/>
    </location>
</feature>
<comment type="caution">
    <text evidence="7">The sequence shown here is derived from an EMBL/GenBank/DDBJ whole genome shotgun (WGS) entry which is preliminary data.</text>
</comment>
<feature type="chain" id="PRO_5040249200" description="Glycoside hydrolase family 5 domain-containing protein" evidence="5">
    <location>
        <begin position="22"/>
        <end position="425"/>
    </location>
</feature>
<dbReference type="Proteomes" id="UP000781932">
    <property type="component" value="Unassembled WGS sequence"/>
</dbReference>
<reference evidence="7" key="2">
    <citation type="submission" date="2020-11" db="EMBL/GenBank/DDBJ databases">
        <title>Whole genome sequencing of Colletotrichum sp.</title>
        <authorList>
            <person name="Li H."/>
        </authorList>
    </citation>
    <scope>NUCLEOTIDE SEQUENCE</scope>
    <source>
        <strain evidence="7">CkLH20</strain>
    </source>
</reference>
<keyword evidence="8" id="KW-1185">Reference proteome</keyword>
<dbReference type="EMBL" id="JAATWM020000002">
    <property type="protein sequence ID" value="KAF9881685.1"/>
    <property type="molecule type" value="Genomic_DNA"/>
</dbReference>
<evidence type="ECO:0000256" key="1">
    <source>
        <dbReference type="ARBA" id="ARBA00005641"/>
    </source>
</evidence>
<evidence type="ECO:0000256" key="2">
    <source>
        <dbReference type="ARBA" id="ARBA00022801"/>
    </source>
</evidence>
<reference evidence="7" key="1">
    <citation type="submission" date="2020-03" db="EMBL/GenBank/DDBJ databases">
        <authorList>
            <person name="He L."/>
        </authorList>
    </citation>
    <scope>NUCLEOTIDE SEQUENCE</scope>
    <source>
        <strain evidence="7">CkLH20</strain>
    </source>
</reference>
<dbReference type="GO" id="GO:0000272">
    <property type="term" value="P:polysaccharide catabolic process"/>
    <property type="evidence" value="ECO:0007669"/>
    <property type="project" value="InterPro"/>
</dbReference>
<dbReference type="GeneID" id="62156625"/>
<evidence type="ECO:0000256" key="5">
    <source>
        <dbReference type="SAM" id="SignalP"/>
    </source>
</evidence>
<dbReference type="AlphaFoldDB" id="A0A9P6LQ32"/>
<feature type="domain" description="Glycoside hydrolase family 5" evidence="6">
    <location>
        <begin position="69"/>
        <end position="348"/>
    </location>
</feature>
<organism evidence="7 8">
    <name type="scientific">Colletotrichum karsti</name>
    <dbReference type="NCBI Taxonomy" id="1095194"/>
    <lineage>
        <taxon>Eukaryota</taxon>
        <taxon>Fungi</taxon>
        <taxon>Dikarya</taxon>
        <taxon>Ascomycota</taxon>
        <taxon>Pezizomycotina</taxon>
        <taxon>Sordariomycetes</taxon>
        <taxon>Hypocreomycetidae</taxon>
        <taxon>Glomerellales</taxon>
        <taxon>Glomerellaceae</taxon>
        <taxon>Colletotrichum</taxon>
        <taxon>Colletotrichum boninense species complex</taxon>
    </lineage>
</organism>
<evidence type="ECO:0000256" key="3">
    <source>
        <dbReference type="ARBA" id="ARBA00023295"/>
    </source>
</evidence>
<dbReference type="Pfam" id="PF00150">
    <property type="entry name" value="Cellulase"/>
    <property type="match status" value="1"/>
</dbReference>
<accession>A0A9P6LQ32</accession>
<evidence type="ECO:0000259" key="6">
    <source>
        <dbReference type="Pfam" id="PF00150"/>
    </source>
</evidence>
<evidence type="ECO:0000256" key="4">
    <source>
        <dbReference type="RuleBase" id="RU361153"/>
    </source>
</evidence>